<dbReference type="GeneID" id="6338634"/>
<organism evidence="4 5">
    <name type="scientific">Pyrenophora tritici-repentis</name>
    <dbReference type="NCBI Taxonomy" id="45151"/>
    <lineage>
        <taxon>Eukaryota</taxon>
        <taxon>Fungi</taxon>
        <taxon>Dikarya</taxon>
        <taxon>Ascomycota</taxon>
        <taxon>Pezizomycotina</taxon>
        <taxon>Dothideomycetes</taxon>
        <taxon>Pleosporomycetidae</taxon>
        <taxon>Pleosporales</taxon>
        <taxon>Pleosporineae</taxon>
        <taxon>Pleosporaceae</taxon>
        <taxon>Pyrenophora</taxon>
    </lineage>
</organism>
<feature type="region of interest" description="Disordered" evidence="2">
    <location>
        <begin position="35"/>
        <end position="56"/>
    </location>
</feature>
<evidence type="ECO:0000256" key="1">
    <source>
        <dbReference type="ARBA" id="ARBA00023125"/>
    </source>
</evidence>
<keyword evidence="1" id="KW-0238">DNA-binding</keyword>
<reference evidence="4 5" key="1">
    <citation type="journal article" date="2018" name="BMC Genomics">
        <title>Comparative genomics of the wheat fungal pathogen Pyrenophora tritici-repentis reveals chromosomal variations and genome plasticity.</title>
        <authorList>
            <person name="Moolhuijzen P."/>
            <person name="See P.T."/>
            <person name="Hane J.K."/>
            <person name="Shi G."/>
            <person name="Liu Z."/>
            <person name="Oliver R.P."/>
            <person name="Moffat C.S."/>
        </authorList>
    </citation>
    <scope>NUCLEOTIDE SEQUENCE [LARGE SCALE GENOMIC DNA]</scope>
    <source>
        <strain evidence="4">M4</strain>
    </source>
</reference>
<dbReference type="Pfam" id="PF03221">
    <property type="entry name" value="HTH_Tnp_Tc5"/>
    <property type="match status" value="1"/>
</dbReference>
<feature type="region of interest" description="Disordered" evidence="2">
    <location>
        <begin position="463"/>
        <end position="498"/>
    </location>
</feature>
<dbReference type="SMART" id="SM00674">
    <property type="entry name" value="CENPB"/>
    <property type="match status" value="1"/>
</dbReference>
<dbReference type="PANTHER" id="PTHR19303:SF74">
    <property type="entry name" value="POGO TRANSPOSABLE ELEMENT WITH KRAB DOMAIN"/>
    <property type="match status" value="1"/>
</dbReference>
<evidence type="ECO:0000259" key="3">
    <source>
        <dbReference type="PROSITE" id="PS51253"/>
    </source>
</evidence>
<feature type="compositionally biased region" description="Basic and acidic residues" evidence="2">
    <location>
        <begin position="484"/>
        <end position="498"/>
    </location>
</feature>
<feature type="compositionally biased region" description="Basic and acidic residues" evidence="2">
    <location>
        <begin position="463"/>
        <end position="477"/>
    </location>
</feature>
<dbReference type="GO" id="GO:0005634">
    <property type="term" value="C:nucleus"/>
    <property type="evidence" value="ECO:0007669"/>
    <property type="project" value="TreeGrafter"/>
</dbReference>
<feature type="compositionally biased region" description="Basic and acidic residues" evidence="2">
    <location>
        <begin position="513"/>
        <end position="531"/>
    </location>
</feature>
<dbReference type="GO" id="GO:0003677">
    <property type="term" value="F:DNA binding"/>
    <property type="evidence" value="ECO:0007669"/>
    <property type="project" value="UniProtKB-KW"/>
</dbReference>
<feature type="domain" description="HTH CENPB-type" evidence="3">
    <location>
        <begin position="49"/>
        <end position="114"/>
    </location>
</feature>
<accession>A0A834S7X5</accession>
<dbReference type="AlphaFoldDB" id="A0A834S7X5"/>
<dbReference type="PROSITE" id="PS51253">
    <property type="entry name" value="HTH_CENPB"/>
    <property type="match status" value="1"/>
</dbReference>
<dbReference type="KEGG" id="ptrr:6338634"/>
<dbReference type="RefSeq" id="XP_065965386.1">
    <property type="nucleotide sequence ID" value="XM_066103184.1"/>
</dbReference>
<evidence type="ECO:0000256" key="2">
    <source>
        <dbReference type="SAM" id="MobiDB-lite"/>
    </source>
</evidence>
<dbReference type="InterPro" id="IPR050863">
    <property type="entry name" value="CenT-Element_Derived"/>
</dbReference>
<dbReference type="InterPro" id="IPR006600">
    <property type="entry name" value="HTH_CenpB_DNA-bd_dom"/>
</dbReference>
<evidence type="ECO:0000313" key="4">
    <source>
        <dbReference type="EMBL" id="KAF7577305.1"/>
    </source>
</evidence>
<comment type="caution">
    <text evidence="4">The sequence shown here is derived from an EMBL/GenBank/DDBJ whole genome shotgun (WGS) entry which is preliminary data.</text>
</comment>
<dbReference type="Proteomes" id="UP000245464">
    <property type="component" value="Chromosome 1"/>
</dbReference>
<dbReference type="PANTHER" id="PTHR19303">
    <property type="entry name" value="TRANSPOSON"/>
    <property type="match status" value="1"/>
</dbReference>
<gene>
    <name evidence="4" type="ORF">PtrM4_015450</name>
</gene>
<proteinExistence type="predicted"/>
<dbReference type="InterPro" id="IPR004875">
    <property type="entry name" value="DDE_SF_endonuclease_dom"/>
</dbReference>
<evidence type="ECO:0000313" key="5">
    <source>
        <dbReference type="Proteomes" id="UP000245464"/>
    </source>
</evidence>
<protein>
    <recommendedName>
        <fullName evidence="3">HTH CENPB-type domain-containing protein</fullName>
    </recommendedName>
</protein>
<sequence length="612" mass="70883">MDPIQAAIEDIENLEPGEQFSYTKIAAKHGVVRSTLTRRHQGQTSSERDKNFNQQKLNPQQELELVRYIEKLTKRGIPPTREMIRNFSSEVAHQQLSESWVTRFINRHEIHLISKWTSAMDRTRHLADSESKYRLYFELLHRKITEYHLEARDIYNMDEKGFLIGLIGRSKRIFSRRQWEKKEVRASLQDGSREFLTVLACCCADGSSLPPALIYAAKNGAIRSSWVEDIKAGEHEVFVSSSPTGWSNDNVGLAWLEQVFDRSTKQRSGINHVNRLIVAESALQPLDVVLFKPLSQAYSNELTNHLHKAQGLIPIKKGDFFPLFWSAWISSFTESLILKAFEATGIWPMDANVILRRFASTPEAERSSSSGLSDHDWRKLDRLVRAAVNDSHQYEARKLRSSVHHLSVHYELLKHENEGLKEALQHKKKHRKKGKALDLQQRQEYHGGSVFWSPRKLREARAREAVRERDETEEKLQKARSKKQREEARLQRQDELEERRVERQRLKEMRELERAEKAAERARQKEERDAAKAIQLPQKGKRRASAATSSNNKRQKRVEAARAGAQVQEEPPAPPSKLTHRTPTFKEFGTLIKLYDFYIILTARRPVTTSAK</sequence>
<feature type="region of interest" description="Disordered" evidence="2">
    <location>
        <begin position="513"/>
        <end position="582"/>
    </location>
</feature>
<dbReference type="Pfam" id="PF03184">
    <property type="entry name" value="DDE_1"/>
    <property type="match status" value="1"/>
</dbReference>
<name>A0A834S7X5_9PLEO</name>
<dbReference type="EMBL" id="NQIK02000001">
    <property type="protein sequence ID" value="KAF7577305.1"/>
    <property type="molecule type" value="Genomic_DNA"/>
</dbReference>